<dbReference type="AlphaFoldDB" id="A0A316GC44"/>
<comment type="subcellular location">
    <subcellularLocation>
        <location evidence="1">Cell envelope</location>
    </subcellularLocation>
</comment>
<dbReference type="InterPro" id="IPR025997">
    <property type="entry name" value="SBP_2_dom"/>
</dbReference>
<dbReference type="GO" id="GO:0030246">
    <property type="term" value="F:carbohydrate binding"/>
    <property type="evidence" value="ECO:0007669"/>
    <property type="project" value="TreeGrafter"/>
</dbReference>
<comment type="caution">
    <text evidence="5">The sequence shown here is derived from an EMBL/GenBank/DDBJ whole genome shotgun (WGS) entry which is preliminary data.</text>
</comment>
<dbReference type="NCBIfam" id="NF040907">
    <property type="entry name" value="ChvE"/>
    <property type="match status" value="1"/>
</dbReference>
<accession>A0A316GC44</accession>
<gene>
    <name evidence="5" type="ORF">BC793_101116</name>
</gene>
<dbReference type="InterPro" id="IPR049784">
    <property type="entry name" value="ChvE-like"/>
</dbReference>
<protein>
    <submittedName>
        <fullName evidence="5">Multiple monosaccharide-binding protein</fullName>
    </submittedName>
</protein>
<proteinExistence type="predicted"/>
<dbReference type="Pfam" id="PF13407">
    <property type="entry name" value="Peripla_BP_4"/>
    <property type="match status" value="1"/>
</dbReference>
<evidence type="ECO:0000256" key="1">
    <source>
        <dbReference type="ARBA" id="ARBA00004196"/>
    </source>
</evidence>
<feature type="signal peptide" evidence="3">
    <location>
        <begin position="1"/>
        <end position="23"/>
    </location>
</feature>
<evidence type="ECO:0000256" key="2">
    <source>
        <dbReference type="ARBA" id="ARBA00022729"/>
    </source>
</evidence>
<dbReference type="InterPro" id="IPR050555">
    <property type="entry name" value="Bact_Solute-Bind_Prot2"/>
</dbReference>
<sequence length="364" mass="39421">MLARRWVACTAVAAALISTGGCADGTGTAAAPVPDRGTVGLAMPTKSSERWIGDGENMVRQFELLGYRTDMQYADDDVQKQVEQIDEMVDNKVRALVIGAIDGTALKAVLAKAAAADIPVIAYDRLIRDSGDVDYYATFDNYKVGVQQGGAIVEALKLRDGEGSYNLELFAGSPDDNNATFFFNGAMSVLKPYISSGRLEVRSGETTFTEVATMRWDAAVAQKRMERLLRGDYGQARVDAVLSPYDGISRGILTALEADGYGSKGRKLPVLTGQDAELDSVKLIAAGKQTETVYKDTRELAKVAVQMTNALLIDEKPMINDTEQYHNGVEVVPTFLLQPVNVDLSNYERVLVDGGYYTAAQVRS</sequence>
<dbReference type="SUPFAM" id="SSF53822">
    <property type="entry name" value="Periplasmic binding protein-like I"/>
    <property type="match status" value="1"/>
</dbReference>
<reference evidence="5 6" key="1">
    <citation type="submission" date="2018-05" db="EMBL/GenBank/DDBJ databases">
        <title>Genomic Encyclopedia of Archaeal and Bacterial Type Strains, Phase II (KMG-II): from individual species to whole genera.</title>
        <authorList>
            <person name="Goeker M."/>
        </authorList>
    </citation>
    <scope>NUCLEOTIDE SEQUENCE [LARGE SCALE GENOMIC DNA]</scope>
    <source>
        <strain evidence="5 6">DSM 45184</strain>
    </source>
</reference>
<evidence type="ECO:0000256" key="3">
    <source>
        <dbReference type="SAM" id="SignalP"/>
    </source>
</evidence>
<dbReference type="Gene3D" id="3.40.50.2300">
    <property type="match status" value="2"/>
</dbReference>
<keyword evidence="2 3" id="KW-0732">Signal</keyword>
<dbReference type="CDD" id="cd19994">
    <property type="entry name" value="PBP1_ChvE"/>
    <property type="match status" value="1"/>
</dbReference>
<dbReference type="PANTHER" id="PTHR30036:SF1">
    <property type="entry name" value="D-XYLOSE-BINDING PERIPLASMIC PROTEIN"/>
    <property type="match status" value="1"/>
</dbReference>
<dbReference type="GO" id="GO:0030288">
    <property type="term" value="C:outer membrane-bounded periplasmic space"/>
    <property type="evidence" value="ECO:0007669"/>
    <property type="project" value="TreeGrafter"/>
</dbReference>
<evidence type="ECO:0000313" key="5">
    <source>
        <dbReference type="EMBL" id="PWK52107.1"/>
    </source>
</evidence>
<organism evidence="5 6">
    <name type="scientific">Actinoplanes xinjiangensis</name>
    <dbReference type="NCBI Taxonomy" id="512350"/>
    <lineage>
        <taxon>Bacteria</taxon>
        <taxon>Bacillati</taxon>
        <taxon>Actinomycetota</taxon>
        <taxon>Actinomycetes</taxon>
        <taxon>Micromonosporales</taxon>
        <taxon>Micromonosporaceae</taxon>
        <taxon>Actinoplanes</taxon>
    </lineage>
</organism>
<feature type="domain" description="Periplasmic binding protein" evidence="4">
    <location>
        <begin position="39"/>
        <end position="315"/>
    </location>
</feature>
<dbReference type="EMBL" id="QGGR01000001">
    <property type="protein sequence ID" value="PWK52107.1"/>
    <property type="molecule type" value="Genomic_DNA"/>
</dbReference>
<dbReference type="PANTHER" id="PTHR30036">
    <property type="entry name" value="D-XYLOSE-BINDING PERIPLASMIC PROTEIN"/>
    <property type="match status" value="1"/>
</dbReference>
<dbReference type="PROSITE" id="PS51257">
    <property type="entry name" value="PROKAR_LIPOPROTEIN"/>
    <property type="match status" value="1"/>
</dbReference>
<dbReference type="Proteomes" id="UP000245697">
    <property type="component" value="Unassembled WGS sequence"/>
</dbReference>
<feature type="chain" id="PRO_5016382440" evidence="3">
    <location>
        <begin position="24"/>
        <end position="364"/>
    </location>
</feature>
<evidence type="ECO:0000313" key="6">
    <source>
        <dbReference type="Proteomes" id="UP000245697"/>
    </source>
</evidence>
<keyword evidence="6" id="KW-1185">Reference proteome</keyword>
<evidence type="ECO:0000259" key="4">
    <source>
        <dbReference type="Pfam" id="PF13407"/>
    </source>
</evidence>
<dbReference type="InterPro" id="IPR028082">
    <property type="entry name" value="Peripla_BP_I"/>
</dbReference>
<name>A0A316GC44_9ACTN</name>